<keyword evidence="2" id="KW-0378">Hydrolase</keyword>
<dbReference type="Proteomes" id="UP000054600">
    <property type="component" value="Unassembled WGS sequence"/>
</dbReference>
<reference evidence="2 3" key="1">
    <citation type="submission" date="2015-11" db="EMBL/GenBank/DDBJ databases">
        <title>Genomic analysis of 38 Legionella species identifies large and diverse effector repertoires.</title>
        <authorList>
            <person name="Burstein D."/>
            <person name="Amaro F."/>
            <person name="Zusman T."/>
            <person name="Lifshitz Z."/>
            <person name="Cohen O."/>
            <person name="Gilbert J.A."/>
            <person name="Pupko T."/>
            <person name="Shuman H.A."/>
            <person name="Segal G."/>
        </authorList>
    </citation>
    <scope>NUCLEOTIDE SEQUENCE [LARGE SCALE GENOMIC DNA]</scope>
    <source>
        <strain evidence="2 3">ATCC 49655</strain>
    </source>
</reference>
<dbReference type="PATRIC" id="fig|1122169.6.peg.572"/>
<dbReference type="EMBL" id="LNYW01000016">
    <property type="protein sequence ID" value="KTD65131.1"/>
    <property type="molecule type" value="Genomic_DNA"/>
</dbReference>
<organism evidence="2 3">
    <name type="scientific">Legionella shakespearei DSM 23087</name>
    <dbReference type="NCBI Taxonomy" id="1122169"/>
    <lineage>
        <taxon>Bacteria</taxon>
        <taxon>Pseudomonadati</taxon>
        <taxon>Pseudomonadota</taxon>
        <taxon>Gammaproteobacteria</taxon>
        <taxon>Legionellales</taxon>
        <taxon>Legionellaceae</taxon>
        <taxon>Legionella</taxon>
    </lineage>
</organism>
<accession>A0A0W0Z7N6</accession>
<keyword evidence="1" id="KW-0732">Signal</keyword>
<proteinExistence type="predicted"/>
<feature type="signal peptide" evidence="1">
    <location>
        <begin position="1"/>
        <end position="19"/>
    </location>
</feature>
<dbReference type="GO" id="GO:0006508">
    <property type="term" value="P:proteolysis"/>
    <property type="evidence" value="ECO:0007669"/>
    <property type="project" value="UniProtKB-KW"/>
</dbReference>
<dbReference type="CDD" id="cd02619">
    <property type="entry name" value="Peptidase_C1"/>
    <property type="match status" value="1"/>
</dbReference>
<keyword evidence="3" id="KW-1185">Reference proteome</keyword>
<dbReference type="Gene3D" id="3.90.70.10">
    <property type="entry name" value="Cysteine proteinases"/>
    <property type="match status" value="1"/>
</dbReference>
<dbReference type="AlphaFoldDB" id="A0A0W0Z7N6"/>
<dbReference type="GO" id="GO:0070005">
    <property type="term" value="F:cysteine-type aminopeptidase activity"/>
    <property type="evidence" value="ECO:0007669"/>
    <property type="project" value="InterPro"/>
</dbReference>
<feature type="chain" id="PRO_5006918404" evidence="1">
    <location>
        <begin position="20"/>
        <end position="366"/>
    </location>
</feature>
<evidence type="ECO:0000256" key="1">
    <source>
        <dbReference type="SAM" id="SignalP"/>
    </source>
</evidence>
<dbReference type="OrthoDB" id="3648721at2"/>
<keyword evidence="2" id="KW-0645">Protease</keyword>
<comment type="caution">
    <text evidence="2">The sequence shown here is derived from an EMBL/GenBank/DDBJ whole genome shotgun (WGS) entry which is preliminary data.</text>
</comment>
<dbReference type="STRING" id="1122169.Lsha_0500"/>
<dbReference type="SUPFAM" id="SSF54001">
    <property type="entry name" value="Cysteine proteinases"/>
    <property type="match status" value="1"/>
</dbReference>
<name>A0A0W0Z7N6_9GAMM</name>
<dbReference type="InterPro" id="IPR038765">
    <property type="entry name" value="Papain-like_cys_pep_sf"/>
</dbReference>
<gene>
    <name evidence="2" type="ORF">Lsha_0500</name>
</gene>
<dbReference type="RefSeq" id="WP_018578514.1">
    <property type="nucleotide sequence ID" value="NZ_KB892435.1"/>
</dbReference>
<evidence type="ECO:0000313" key="2">
    <source>
        <dbReference type="EMBL" id="KTD65131.1"/>
    </source>
</evidence>
<dbReference type="Pfam" id="PF03051">
    <property type="entry name" value="Peptidase_C1_2"/>
    <property type="match status" value="1"/>
</dbReference>
<dbReference type="InterPro" id="IPR004134">
    <property type="entry name" value="Peptidase_C1B"/>
</dbReference>
<evidence type="ECO:0000313" key="3">
    <source>
        <dbReference type="Proteomes" id="UP000054600"/>
    </source>
</evidence>
<protein>
    <submittedName>
        <fullName evidence="2">Cysteine protease</fullName>
    </submittedName>
</protein>
<sequence>MRLHQLLWLSLALSSNLFAQDLKIVGTIDQSIKAPQKNAIQGKVKKQNIKLLKMQLSKSALETLNKRNTATINRTNTLKTPSHLPSKIELGMNNVPVLNQGSYGSCVTFATTAAVDAALDKGDYVSQLCQLQLGLHLEQNGYSPSGWDGSFGRIVLSQMENFGIVSKEKQRAMGCGGLTEYPTSSESTPTTPMSLEEFHQMSEDLSEKDILFSPILDVYQAFLERTDTDKTINEVKTALNDKDRVTFAVLLVDLDLGTAGAVGTRSAENDTWVLTPEIARDIYLRPFFGGHEMVITGYDDEAVATDSKGRQHKGLFTLRNSWGEEYGDKGNFYMSYDYFKVLVVEAQRIRNLPSEELPENPETVTV</sequence>
<dbReference type="eggNOG" id="COG4870">
    <property type="taxonomic scope" value="Bacteria"/>
</dbReference>